<dbReference type="PANTHER" id="PTHR31595">
    <property type="entry name" value="LONG-CHAIN-ALCOHOL O-FATTY-ACYLTRANSFERASE 3-RELATED"/>
    <property type="match status" value="1"/>
</dbReference>
<reference evidence="2" key="1">
    <citation type="submission" date="2019-09" db="EMBL/GenBank/DDBJ databases">
        <title>Draft genome information of white flower Hibiscus syriacus.</title>
        <authorList>
            <person name="Kim Y.-M."/>
        </authorList>
    </citation>
    <scope>NUCLEOTIDE SEQUENCE [LARGE SCALE GENOMIC DNA]</scope>
    <source>
        <strain evidence="2">YM2019G1</strain>
    </source>
</reference>
<gene>
    <name evidence="2" type="ORF">F3Y22_tig00112368pilonHSYRG00007</name>
</gene>
<comment type="caution">
    <text evidence="2">The sequence shown here is derived from an EMBL/GenBank/DDBJ whole genome shotgun (WGS) entry which is preliminary data.</text>
</comment>
<dbReference type="EMBL" id="VEPZ02001564">
    <property type="protein sequence ID" value="KAE8667835.1"/>
    <property type="molecule type" value="Genomic_DNA"/>
</dbReference>
<keyword evidence="3" id="KW-1185">Reference proteome</keyword>
<organism evidence="2 3">
    <name type="scientific">Hibiscus syriacus</name>
    <name type="common">Rose of Sharon</name>
    <dbReference type="NCBI Taxonomy" id="106335"/>
    <lineage>
        <taxon>Eukaryota</taxon>
        <taxon>Viridiplantae</taxon>
        <taxon>Streptophyta</taxon>
        <taxon>Embryophyta</taxon>
        <taxon>Tracheophyta</taxon>
        <taxon>Spermatophyta</taxon>
        <taxon>Magnoliopsida</taxon>
        <taxon>eudicotyledons</taxon>
        <taxon>Gunneridae</taxon>
        <taxon>Pentapetalae</taxon>
        <taxon>rosids</taxon>
        <taxon>malvids</taxon>
        <taxon>Malvales</taxon>
        <taxon>Malvaceae</taxon>
        <taxon>Malvoideae</taxon>
        <taxon>Hibiscus</taxon>
    </lineage>
</organism>
<keyword evidence="1" id="KW-0472">Membrane</keyword>
<name>A0A6A2XLD5_HIBSY</name>
<dbReference type="InterPro" id="IPR044851">
    <property type="entry name" value="Wax_synthase"/>
</dbReference>
<sequence>MEVESELKILTTVGLFTYVSLSYCYHIAAKVPKGLPRLLALLPVMILLLIIPFNLHSIYLGYPLVLCLSCHTNFNLFALAFNQGPLSLPKAAALDVFILSACSPFKIKQPHHSKVPLDLILEAASKGSLWIVLTLVSYSYKECFHKLVWSLLFGFLVWLAVVVLLTTVVIPAQGIGNAPSRRLRPDTKRFDTHNRSPMEFLAARFRNVRRLRSDTRAALLQHIT</sequence>
<dbReference type="GO" id="GO:0006629">
    <property type="term" value="P:lipid metabolic process"/>
    <property type="evidence" value="ECO:0007669"/>
    <property type="project" value="InterPro"/>
</dbReference>
<evidence type="ECO:0000313" key="3">
    <source>
        <dbReference type="Proteomes" id="UP000436088"/>
    </source>
</evidence>
<keyword evidence="1" id="KW-1133">Transmembrane helix</keyword>
<feature type="transmembrane region" description="Helical" evidence="1">
    <location>
        <begin position="152"/>
        <end position="172"/>
    </location>
</feature>
<feature type="transmembrane region" description="Helical" evidence="1">
    <location>
        <begin position="7"/>
        <end position="28"/>
    </location>
</feature>
<dbReference type="AlphaFoldDB" id="A0A6A2XLD5"/>
<evidence type="ECO:0000313" key="2">
    <source>
        <dbReference type="EMBL" id="KAE8667835.1"/>
    </source>
</evidence>
<dbReference type="GO" id="GO:0008374">
    <property type="term" value="F:O-acyltransferase activity"/>
    <property type="evidence" value="ECO:0007669"/>
    <property type="project" value="InterPro"/>
</dbReference>
<proteinExistence type="predicted"/>
<evidence type="ECO:0000256" key="1">
    <source>
        <dbReference type="SAM" id="Phobius"/>
    </source>
</evidence>
<protein>
    <submittedName>
        <fullName evidence="2">Uncharacterized protein</fullName>
    </submittedName>
</protein>
<dbReference type="Proteomes" id="UP000436088">
    <property type="component" value="Unassembled WGS sequence"/>
</dbReference>
<accession>A0A6A2XLD5</accession>
<dbReference type="PANTHER" id="PTHR31595:SF71">
    <property type="entry name" value="LONG-CHAIN-ALCOHOL O-FATTY-ACYLTRANSFERASE 5-RELATED"/>
    <property type="match status" value="1"/>
</dbReference>
<keyword evidence="1" id="KW-0812">Transmembrane</keyword>